<dbReference type="AlphaFoldDB" id="A0A9W6VL80"/>
<keyword evidence="6 8" id="KW-0472">Membrane</keyword>
<evidence type="ECO:0000256" key="2">
    <source>
        <dbReference type="ARBA" id="ARBA00006434"/>
    </source>
</evidence>
<evidence type="ECO:0000256" key="6">
    <source>
        <dbReference type="ARBA" id="ARBA00023136"/>
    </source>
</evidence>
<evidence type="ECO:0000256" key="8">
    <source>
        <dbReference type="SAM" id="Phobius"/>
    </source>
</evidence>
<keyword evidence="5 8" id="KW-1133">Transmembrane helix</keyword>
<dbReference type="PANTHER" id="PTHR48086">
    <property type="entry name" value="SODIUM/PROLINE SYMPORTER-RELATED"/>
    <property type="match status" value="1"/>
</dbReference>
<dbReference type="RefSeq" id="WP_285489487.1">
    <property type="nucleotide sequence ID" value="NZ_BSTI01000021.1"/>
</dbReference>
<feature type="transmembrane region" description="Helical" evidence="8">
    <location>
        <begin position="119"/>
        <end position="141"/>
    </location>
</feature>
<evidence type="ECO:0000256" key="5">
    <source>
        <dbReference type="ARBA" id="ARBA00022989"/>
    </source>
</evidence>
<evidence type="ECO:0000256" key="7">
    <source>
        <dbReference type="RuleBase" id="RU362091"/>
    </source>
</evidence>
<feature type="transmembrane region" description="Helical" evidence="8">
    <location>
        <begin position="188"/>
        <end position="207"/>
    </location>
</feature>
<evidence type="ECO:0000313" key="10">
    <source>
        <dbReference type="Proteomes" id="UP001165136"/>
    </source>
</evidence>
<evidence type="ECO:0000256" key="1">
    <source>
        <dbReference type="ARBA" id="ARBA00004141"/>
    </source>
</evidence>
<feature type="transmembrane region" description="Helical" evidence="8">
    <location>
        <begin position="368"/>
        <end position="390"/>
    </location>
</feature>
<sequence length="505" mass="52940">MPVSATVALVIVFLATSIGLLARGRQKMSLDQWSVAGRNLGWMLLWVLMAGEALTTATFLGAPGQAYAQGAPSLFIMCYTLLAYIVSFFLLPPLWRYAKRHKLVTQGDYFTHRFDSPRLGAFVAVVGVVFVVPYTVIQLVGMGSIASTITGGALSKSTCIVIGFVCVTGFVFVAGIRSTAWTAVLKDILIVIAVIIVGIVLPLRYFGSYTNLLDAVNAAHPGHLALPGATHELNVPWFLSTVLLASAGFYMYPHLFMAGLAARNEQSIRRNAMVLPIYLLVVALPFYAGLTALMVVPGLSGADTNTALLTLVVHSVPGWLAGVIAGAGALAAMVPASALVLGAATLLSRNIYQGLLRPDASRDTVLRVSRLLVLAVMAVALVFSLTTTALLNQILVNAYSGISQLFPGVLLSLVWRRVSKQGVTAGIVVGLVVAFALSLTGHDPFLGINAGLVGLLANAMVTVAVSLRTPAAVSAARLSPAHRTLGAVPGQADQEVNGGQGLGQD</sequence>
<accession>A0A9W6VL80</accession>
<name>A0A9W6VL80_9PSEU</name>
<comment type="subcellular location">
    <subcellularLocation>
        <location evidence="1">Membrane</location>
        <topology evidence="1">Multi-pass membrane protein</topology>
    </subcellularLocation>
</comment>
<dbReference type="CDD" id="cd10322">
    <property type="entry name" value="SLC5sbd"/>
    <property type="match status" value="1"/>
</dbReference>
<keyword evidence="3" id="KW-0813">Transport</keyword>
<dbReference type="InterPro" id="IPR001734">
    <property type="entry name" value="Na/solute_symporter"/>
</dbReference>
<feature type="transmembrane region" description="Helical" evidence="8">
    <location>
        <begin position="237"/>
        <end position="262"/>
    </location>
</feature>
<keyword evidence="4 8" id="KW-0812">Transmembrane</keyword>
<proteinExistence type="inferred from homology"/>
<gene>
    <name evidence="9" type="ORF">Atai01_68700</name>
</gene>
<evidence type="ECO:0000313" key="9">
    <source>
        <dbReference type="EMBL" id="GLY70251.1"/>
    </source>
</evidence>
<dbReference type="InterPro" id="IPR038377">
    <property type="entry name" value="Na/Glc_symporter_sf"/>
</dbReference>
<dbReference type="PANTHER" id="PTHR48086:SF8">
    <property type="entry name" value="MONOCARBOXYLIC ACID PERMEASE"/>
    <property type="match status" value="1"/>
</dbReference>
<dbReference type="GO" id="GO:0005886">
    <property type="term" value="C:plasma membrane"/>
    <property type="evidence" value="ECO:0007669"/>
    <property type="project" value="TreeGrafter"/>
</dbReference>
<feature type="transmembrane region" description="Helical" evidence="8">
    <location>
        <begin position="43"/>
        <end position="62"/>
    </location>
</feature>
<reference evidence="9" key="1">
    <citation type="submission" date="2023-03" db="EMBL/GenBank/DDBJ databases">
        <title>Amycolatopsis taiwanensis NBRC 103393.</title>
        <authorList>
            <person name="Ichikawa N."/>
            <person name="Sato H."/>
            <person name="Tonouchi N."/>
        </authorList>
    </citation>
    <scope>NUCLEOTIDE SEQUENCE</scope>
    <source>
        <strain evidence="9">NBRC 103393</strain>
    </source>
</reference>
<feature type="transmembrane region" description="Helical" evidence="8">
    <location>
        <begin position="6"/>
        <end position="22"/>
    </location>
</feature>
<feature type="transmembrane region" description="Helical" evidence="8">
    <location>
        <begin position="74"/>
        <end position="98"/>
    </location>
</feature>
<evidence type="ECO:0000256" key="3">
    <source>
        <dbReference type="ARBA" id="ARBA00022448"/>
    </source>
</evidence>
<comment type="caution">
    <text evidence="9">The sequence shown here is derived from an EMBL/GenBank/DDBJ whole genome shotgun (WGS) entry which is preliminary data.</text>
</comment>
<dbReference type="PROSITE" id="PS50283">
    <property type="entry name" value="NA_SOLUT_SYMP_3"/>
    <property type="match status" value="1"/>
</dbReference>
<dbReference type="Gene3D" id="1.20.1730.10">
    <property type="entry name" value="Sodium/glucose cotransporter"/>
    <property type="match status" value="1"/>
</dbReference>
<keyword evidence="10" id="KW-1185">Reference proteome</keyword>
<comment type="similarity">
    <text evidence="2 7">Belongs to the sodium:solute symporter (SSF) (TC 2.A.21) family.</text>
</comment>
<feature type="transmembrane region" description="Helical" evidence="8">
    <location>
        <begin position="153"/>
        <end position="176"/>
    </location>
</feature>
<evidence type="ECO:0000256" key="4">
    <source>
        <dbReference type="ARBA" id="ARBA00022692"/>
    </source>
</evidence>
<dbReference type="InterPro" id="IPR050277">
    <property type="entry name" value="Sodium:Solute_Symporter"/>
</dbReference>
<dbReference type="Pfam" id="PF00474">
    <property type="entry name" value="SSF"/>
    <property type="match status" value="1"/>
</dbReference>
<feature type="transmembrane region" description="Helical" evidence="8">
    <location>
        <begin position="445"/>
        <end position="467"/>
    </location>
</feature>
<feature type="transmembrane region" description="Helical" evidence="8">
    <location>
        <begin position="274"/>
        <end position="299"/>
    </location>
</feature>
<dbReference type="EMBL" id="BSTI01000021">
    <property type="protein sequence ID" value="GLY70251.1"/>
    <property type="molecule type" value="Genomic_DNA"/>
</dbReference>
<organism evidence="9 10">
    <name type="scientific">Amycolatopsis taiwanensis</name>
    <dbReference type="NCBI Taxonomy" id="342230"/>
    <lineage>
        <taxon>Bacteria</taxon>
        <taxon>Bacillati</taxon>
        <taxon>Actinomycetota</taxon>
        <taxon>Actinomycetes</taxon>
        <taxon>Pseudonocardiales</taxon>
        <taxon>Pseudonocardiaceae</taxon>
        <taxon>Amycolatopsis</taxon>
    </lineage>
</organism>
<feature type="transmembrane region" description="Helical" evidence="8">
    <location>
        <begin position="422"/>
        <end position="439"/>
    </location>
</feature>
<feature type="transmembrane region" description="Helical" evidence="8">
    <location>
        <begin position="396"/>
        <end position="415"/>
    </location>
</feature>
<feature type="transmembrane region" description="Helical" evidence="8">
    <location>
        <begin position="319"/>
        <end position="347"/>
    </location>
</feature>
<dbReference type="GO" id="GO:0022857">
    <property type="term" value="F:transmembrane transporter activity"/>
    <property type="evidence" value="ECO:0007669"/>
    <property type="project" value="InterPro"/>
</dbReference>
<dbReference type="Proteomes" id="UP001165136">
    <property type="component" value="Unassembled WGS sequence"/>
</dbReference>
<protein>
    <submittedName>
        <fullName evidence="9">Sodium:solute symporter</fullName>
    </submittedName>
</protein>